<dbReference type="InterPro" id="IPR012341">
    <property type="entry name" value="6hp_glycosidase-like_sf"/>
</dbReference>
<sequence>MYMTISKAFSALAGLFLSVLPMYGQYKLWYNEPAQVWTDALPLGNGRLGAMVYGIPSTEHIQLNEETIWTGQPNHNANKKALNAIPKIQQLLFEGRYHTADKMANDNVMSGTNWGMAYQTFGDVYITTPNALRYTNYRRELSLDSAIAVTTYTVDGVTYRREVITSFDSNVITIHLTASKPGKLTFGAHYSTPQEEILIRSEKNEAILEGVSGKLEGCKGKVRFMGRMLCETMKNGVRQEASSRDGEITVENADEATIYISIATNFVNYKDISGDEVAKSEQILRQAIAKNYEQSKKTHIAKFQSFMNRVSLSLGKDLYQNEPTDQRIINFAHRDDNGLIATYFNFGRYLLICSSQPGGQAANLQGIWNHRVWPSWDSKYTTNINLEMNYWPSEIANLSDLNEPLFRLIREVSESGSISAKMMYGKDGWVLHHNTDIWRVTGGIDHASSGMWMLGGAWLCAHLWQHYLYTGDKEFLKKAYPLMKGAAIFLDEMLIPEPEHGWLVISPSVSPENYHPSKDGKIAITYGTTMDNTLLHELFNSVSVASQILGVDDTLKSYYAERLKKMAPMQIGKWGQLQEWLKDWDDPEDTHRHVSHLYGVFPGNLISPYRTPELFDAARTSLIHRGDPSTGWSMGWKVCLWARFLDGNHAYKLIHNQLTLTNDRFVAFGTNKKKGGTYRNLFDAHPPFQIDGNFGCTAGIVEMLMQSHDGCVALLPALPDAWKDGEVKGIVARGGFEIVDMAWKNGKLTKLVIKSKVGGNLRLRLNAPVKGLKKAKGENPNALFCLYDKKEVLNSAQVKLNKVVLPKSYLYDISTKAGEIIKIL</sequence>
<dbReference type="InterPro" id="IPR008928">
    <property type="entry name" value="6-hairpin_glycosidase_sf"/>
</dbReference>
<name>A0AA37MLA7_SEGBR</name>
<dbReference type="InterPro" id="IPR054363">
    <property type="entry name" value="GH95_cat"/>
</dbReference>
<gene>
    <name evidence="4" type="ORF">PRRU23_14120</name>
</gene>
<dbReference type="Pfam" id="PF14498">
    <property type="entry name" value="Glyco_hyd_65N_2"/>
    <property type="match status" value="1"/>
</dbReference>
<dbReference type="PANTHER" id="PTHR31084:SF0">
    <property type="entry name" value="ALPHA-L-FUCOSIDASE 2"/>
    <property type="match status" value="1"/>
</dbReference>
<proteinExistence type="predicted"/>
<feature type="domain" description="Glycosyl hydrolase family 95 N-terminal" evidence="1">
    <location>
        <begin position="28"/>
        <end position="268"/>
    </location>
</feature>
<evidence type="ECO:0000313" key="4">
    <source>
        <dbReference type="EMBL" id="GJG27712.1"/>
    </source>
</evidence>
<feature type="domain" description="Alpha fucosidase A-like C-terminal" evidence="2">
    <location>
        <begin position="706"/>
        <end position="772"/>
    </location>
</feature>
<dbReference type="GO" id="GO:0005975">
    <property type="term" value="P:carbohydrate metabolic process"/>
    <property type="evidence" value="ECO:0007669"/>
    <property type="project" value="InterPro"/>
</dbReference>
<evidence type="ECO:0000313" key="5">
    <source>
        <dbReference type="Proteomes" id="UP000887043"/>
    </source>
</evidence>
<reference evidence="4" key="1">
    <citation type="submission" date="2021-08" db="EMBL/GenBank/DDBJ databases">
        <title>Prevotella lacticifex sp. nov., isolated from rumen of cow.</title>
        <authorList>
            <person name="Shinkai T."/>
            <person name="Ikeyama N."/>
            <person name="Kumagai M."/>
            <person name="Ohmori H."/>
            <person name="Sakamoto M."/>
            <person name="Ohkuma M."/>
            <person name="Mitsumori M."/>
        </authorList>
    </citation>
    <scope>NUCLEOTIDE SEQUENCE</scope>
    <source>
        <strain evidence="4">DSM 11371</strain>
    </source>
</reference>
<dbReference type="InterPro" id="IPR027414">
    <property type="entry name" value="GH95_N_dom"/>
</dbReference>
<dbReference type="InterPro" id="IPR016518">
    <property type="entry name" value="Alpha-L-fucosidase"/>
</dbReference>
<protein>
    <recommendedName>
        <fullName evidence="6">Glycosyl hydrolase family 95 N-terminal domain-containing protein</fullName>
    </recommendedName>
</protein>
<dbReference type="Pfam" id="PF22124">
    <property type="entry name" value="Glyco_hydro_95_cat"/>
    <property type="match status" value="1"/>
</dbReference>
<dbReference type="PANTHER" id="PTHR31084">
    <property type="entry name" value="ALPHA-L-FUCOSIDASE 2"/>
    <property type="match status" value="1"/>
</dbReference>
<evidence type="ECO:0000259" key="2">
    <source>
        <dbReference type="Pfam" id="PF21307"/>
    </source>
</evidence>
<evidence type="ECO:0008006" key="6">
    <source>
        <dbReference type="Google" id="ProtNLM"/>
    </source>
</evidence>
<dbReference type="Gene3D" id="1.50.10.10">
    <property type="match status" value="1"/>
</dbReference>
<feature type="domain" description="Glycosyl hydrolase family 95 catalytic" evidence="3">
    <location>
        <begin position="291"/>
        <end position="704"/>
    </location>
</feature>
<dbReference type="EMBL" id="BPTR01000001">
    <property type="protein sequence ID" value="GJG27712.1"/>
    <property type="molecule type" value="Genomic_DNA"/>
</dbReference>
<dbReference type="AlphaFoldDB" id="A0AA37MLA7"/>
<dbReference type="Pfam" id="PF21307">
    <property type="entry name" value="Glyco_hydro_95_C"/>
    <property type="match status" value="1"/>
</dbReference>
<evidence type="ECO:0000259" key="3">
    <source>
        <dbReference type="Pfam" id="PF22124"/>
    </source>
</evidence>
<organism evidence="4 5">
    <name type="scientific">Segatella bryantii</name>
    <name type="common">Prevotella bryantii</name>
    <dbReference type="NCBI Taxonomy" id="77095"/>
    <lineage>
        <taxon>Bacteria</taxon>
        <taxon>Pseudomonadati</taxon>
        <taxon>Bacteroidota</taxon>
        <taxon>Bacteroidia</taxon>
        <taxon>Bacteroidales</taxon>
        <taxon>Prevotellaceae</taxon>
        <taxon>Segatella</taxon>
    </lineage>
</organism>
<dbReference type="InterPro" id="IPR049053">
    <property type="entry name" value="AFCA-like_C"/>
</dbReference>
<evidence type="ECO:0000259" key="1">
    <source>
        <dbReference type="Pfam" id="PF14498"/>
    </source>
</evidence>
<comment type="caution">
    <text evidence="4">The sequence shown here is derived from an EMBL/GenBank/DDBJ whole genome shotgun (WGS) entry which is preliminary data.</text>
</comment>
<dbReference type="Proteomes" id="UP000887043">
    <property type="component" value="Unassembled WGS sequence"/>
</dbReference>
<dbReference type="GO" id="GO:0004560">
    <property type="term" value="F:alpha-L-fucosidase activity"/>
    <property type="evidence" value="ECO:0007669"/>
    <property type="project" value="InterPro"/>
</dbReference>
<dbReference type="PIRSF" id="PIRSF007663">
    <property type="entry name" value="UCP007663"/>
    <property type="match status" value="1"/>
</dbReference>
<accession>A0AA37MLA7</accession>
<dbReference type="SUPFAM" id="SSF48208">
    <property type="entry name" value="Six-hairpin glycosidases"/>
    <property type="match status" value="1"/>
</dbReference>